<name>A0ABQ8P8Q3_9CRYT</name>
<feature type="compositionally biased region" description="Basic and acidic residues" evidence="1">
    <location>
        <begin position="398"/>
        <end position="414"/>
    </location>
</feature>
<dbReference type="Proteomes" id="UP001071777">
    <property type="component" value="Unassembled WGS sequence"/>
</dbReference>
<feature type="compositionally biased region" description="Polar residues" evidence="1">
    <location>
        <begin position="240"/>
        <end position="266"/>
    </location>
</feature>
<gene>
    <name evidence="2" type="ORF">OJ252_1373</name>
</gene>
<reference evidence="2" key="1">
    <citation type="submission" date="2022-10" db="EMBL/GenBank/DDBJ databases">
        <title>Adaptive evolution leads to modifications in subtelomeric GC content in a zoonotic Cryptosporidium species.</title>
        <authorList>
            <person name="Li J."/>
            <person name="Feng Y."/>
            <person name="Xiao L."/>
        </authorList>
    </citation>
    <scope>NUCLEOTIDE SEQUENCE</scope>
    <source>
        <strain evidence="2">25894</strain>
    </source>
</reference>
<evidence type="ECO:0000313" key="3">
    <source>
        <dbReference type="Proteomes" id="UP001071777"/>
    </source>
</evidence>
<feature type="region of interest" description="Disordered" evidence="1">
    <location>
        <begin position="238"/>
        <end position="266"/>
    </location>
</feature>
<keyword evidence="3" id="KW-1185">Reference proteome</keyword>
<evidence type="ECO:0000256" key="1">
    <source>
        <dbReference type="SAM" id="MobiDB-lite"/>
    </source>
</evidence>
<sequence length="432" mass="47565">MMVGLLNRPEGVPPIPPLDSLPITGPVFDEELLRWIAEAEYLGVSRETAILIATKRRALNLRRSGGDLAGVQEECGPSAPAGSPPSEKNLCQLEQPANQIKPDPEIRINEYSGVASIPDQSNGPSFEDCPLEGGHMGLELLADQQQKPLGVGPRNSSSQTSSTQETTTNKFDGLLDQVINTAIAHINLEEQKRRKKRNKRRKRFPQKNPSSQNDNIPSSTSSQSINAQLLKTIVEKDSSSKIALSDDNNSSVDTTMGVVNSGTNQVDRPPAHHLSGLDAMVAAHNNPFNNGRTCNIKVRRKKRFCPRNNSNASSSSNRQNPVQNAQVSSVSNDFPEPSRINLKRAKRSFNRNRKHSGLNQNPEKAPENGNQAVTPANVEPRNPNQQPKSHAGNGRRTNHPERGRIRPRRSEAVEHVREQLRIAFRSRGVLEV</sequence>
<feature type="compositionally biased region" description="Basic residues" evidence="1">
    <location>
        <begin position="193"/>
        <end position="205"/>
    </location>
</feature>
<feature type="region of interest" description="Disordered" evidence="1">
    <location>
        <begin position="306"/>
        <end position="414"/>
    </location>
</feature>
<feature type="region of interest" description="Disordered" evidence="1">
    <location>
        <begin position="186"/>
        <end position="223"/>
    </location>
</feature>
<feature type="compositionally biased region" description="Polar residues" evidence="1">
    <location>
        <begin position="321"/>
        <end position="332"/>
    </location>
</feature>
<feature type="compositionally biased region" description="Basic residues" evidence="1">
    <location>
        <begin position="341"/>
        <end position="356"/>
    </location>
</feature>
<comment type="caution">
    <text evidence="2">The sequence shown here is derived from an EMBL/GenBank/DDBJ whole genome shotgun (WGS) entry which is preliminary data.</text>
</comment>
<evidence type="ECO:0000313" key="2">
    <source>
        <dbReference type="EMBL" id="KAJ1612013.1"/>
    </source>
</evidence>
<organism evidence="2 3">
    <name type="scientific">Cryptosporidium canis</name>
    <dbReference type="NCBI Taxonomy" id="195482"/>
    <lineage>
        <taxon>Eukaryota</taxon>
        <taxon>Sar</taxon>
        <taxon>Alveolata</taxon>
        <taxon>Apicomplexa</taxon>
        <taxon>Conoidasida</taxon>
        <taxon>Coccidia</taxon>
        <taxon>Eucoccidiorida</taxon>
        <taxon>Eimeriorina</taxon>
        <taxon>Cryptosporidiidae</taxon>
        <taxon>Cryptosporidium</taxon>
    </lineage>
</organism>
<feature type="compositionally biased region" description="Low complexity" evidence="1">
    <location>
        <begin position="308"/>
        <end position="320"/>
    </location>
</feature>
<feature type="compositionally biased region" description="Polar residues" evidence="1">
    <location>
        <begin position="357"/>
        <end position="374"/>
    </location>
</feature>
<protein>
    <submittedName>
        <fullName evidence="2">Secreted protein</fullName>
    </submittedName>
</protein>
<dbReference type="EMBL" id="JAPCXB010000050">
    <property type="protein sequence ID" value="KAJ1612013.1"/>
    <property type="molecule type" value="Genomic_DNA"/>
</dbReference>
<feature type="region of interest" description="Disordered" evidence="1">
    <location>
        <begin position="148"/>
        <end position="172"/>
    </location>
</feature>
<proteinExistence type="predicted"/>
<feature type="compositionally biased region" description="Polar residues" evidence="1">
    <location>
        <begin position="207"/>
        <end position="223"/>
    </location>
</feature>
<accession>A0ABQ8P8Q3</accession>
<feature type="compositionally biased region" description="Low complexity" evidence="1">
    <location>
        <begin position="156"/>
        <end position="168"/>
    </location>
</feature>